<dbReference type="InterPro" id="IPR003782">
    <property type="entry name" value="SCO1/SenC"/>
</dbReference>
<dbReference type="InterPro" id="IPR036249">
    <property type="entry name" value="Thioredoxin-like_sf"/>
</dbReference>
<evidence type="ECO:0000256" key="3">
    <source>
        <dbReference type="PIRSR" id="PIRSR603782-1"/>
    </source>
</evidence>
<dbReference type="EMBL" id="RBKU01000001">
    <property type="protein sequence ID" value="RKR81432.1"/>
    <property type="molecule type" value="Genomic_DNA"/>
</dbReference>
<evidence type="ECO:0000313" key="8">
    <source>
        <dbReference type="Proteomes" id="UP000268007"/>
    </source>
</evidence>
<keyword evidence="2 3" id="KW-0186">Copper</keyword>
<comment type="similarity">
    <text evidence="1">Belongs to the SCO1/2 family.</text>
</comment>
<reference evidence="7 8" key="1">
    <citation type="submission" date="2018-10" db="EMBL/GenBank/DDBJ databases">
        <title>Genomic Encyclopedia of Archaeal and Bacterial Type Strains, Phase II (KMG-II): from individual species to whole genera.</title>
        <authorList>
            <person name="Goeker M."/>
        </authorList>
    </citation>
    <scope>NUCLEOTIDE SEQUENCE [LARGE SCALE GENOMIC DNA]</scope>
    <source>
        <strain evidence="7 8">DSM 18602</strain>
    </source>
</reference>
<dbReference type="Proteomes" id="UP000268007">
    <property type="component" value="Unassembled WGS sequence"/>
</dbReference>
<dbReference type="Gene3D" id="3.40.30.10">
    <property type="entry name" value="Glutaredoxin"/>
    <property type="match status" value="1"/>
</dbReference>
<feature type="domain" description="Thioredoxin" evidence="6">
    <location>
        <begin position="60"/>
        <end position="222"/>
    </location>
</feature>
<name>A0A495IXY2_9SPHI</name>
<proteinExistence type="inferred from homology"/>
<keyword evidence="5" id="KW-1133">Transmembrane helix</keyword>
<keyword evidence="8" id="KW-1185">Reference proteome</keyword>
<evidence type="ECO:0000256" key="5">
    <source>
        <dbReference type="SAM" id="Phobius"/>
    </source>
</evidence>
<feature type="disulfide bond" description="Redox-active" evidence="4">
    <location>
        <begin position="98"/>
        <end position="102"/>
    </location>
</feature>
<feature type="transmembrane region" description="Helical" evidence="5">
    <location>
        <begin position="10"/>
        <end position="27"/>
    </location>
</feature>
<dbReference type="PROSITE" id="PS51352">
    <property type="entry name" value="THIOREDOXIN_2"/>
    <property type="match status" value="1"/>
</dbReference>
<dbReference type="AlphaFoldDB" id="A0A495IXY2"/>
<dbReference type="PANTHER" id="PTHR12151:SF25">
    <property type="entry name" value="LINALOOL DEHYDRATASE_ISOMERASE DOMAIN-CONTAINING PROTEIN"/>
    <property type="match status" value="1"/>
</dbReference>
<dbReference type="RefSeq" id="WP_246001491.1">
    <property type="nucleotide sequence ID" value="NZ_RBKU01000001.1"/>
</dbReference>
<comment type="caution">
    <text evidence="7">The sequence shown here is derived from an EMBL/GenBank/DDBJ whole genome shotgun (WGS) entry which is preliminary data.</text>
</comment>
<protein>
    <submittedName>
        <fullName evidence="7">Protein SCO1/2</fullName>
    </submittedName>
</protein>
<feature type="binding site" evidence="3">
    <location>
        <position position="98"/>
    </location>
    <ligand>
        <name>Cu cation</name>
        <dbReference type="ChEBI" id="CHEBI:23378"/>
    </ligand>
</feature>
<keyword evidence="5" id="KW-0472">Membrane</keyword>
<evidence type="ECO:0000256" key="2">
    <source>
        <dbReference type="ARBA" id="ARBA00023008"/>
    </source>
</evidence>
<organism evidence="7 8">
    <name type="scientific">Mucilaginibacter gracilis</name>
    <dbReference type="NCBI Taxonomy" id="423350"/>
    <lineage>
        <taxon>Bacteria</taxon>
        <taxon>Pseudomonadati</taxon>
        <taxon>Bacteroidota</taxon>
        <taxon>Sphingobacteriia</taxon>
        <taxon>Sphingobacteriales</taxon>
        <taxon>Sphingobacteriaceae</taxon>
        <taxon>Mucilaginibacter</taxon>
    </lineage>
</organism>
<evidence type="ECO:0000259" key="6">
    <source>
        <dbReference type="PROSITE" id="PS51352"/>
    </source>
</evidence>
<dbReference type="CDD" id="cd02968">
    <property type="entry name" value="SCO"/>
    <property type="match status" value="1"/>
</dbReference>
<sequence length="232" mass="25977">MTALQGKKKIVILVLILAVPGFLYYLLTAKGKNRYKPLPIYGPRVVAKTFHKYHGKAIADTIFHQVSNFKLTDQDGKPVSLQTFGGKILVVNFFYTHCPTVCAQMNSNMDLLAHSYIKNKMLRFVSITVDPDRDSAAALKKYASQFNVSASKWSFVTGDTATVYNLARKGFLVNALKLGADDFIYSDKLILIDPVGRIRGYYEGTDSKDVTKLNDEIKVQIAEELRKIKGVE</sequence>
<evidence type="ECO:0000256" key="1">
    <source>
        <dbReference type="ARBA" id="ARBA00010996"/>
    </source>
</evidence>
<feature type="binding site" evidence="3">
    <location>
        <position position="102"/>
    </location>
    <ligand>
        <name>Cu cation</name>
        <dbReference type="ChEBI" id="CHEBI:23378"/>
    </ligand>
</feature>
<dbReference type="InterPro" id="IPR013766">
    <property type="entry name" value="Thioredoxin_domain"/>
</dbReference>
<keyword evidence="5" id="KW-0812">Transmembrane</keyword>
<evidence type="ECO:0000313" key="7">
    <source>
        <dbReference type="EMBL" id="RKR81432.1"/>
    </source>
</evidence>
<gene>
    <name evidence="7" type="ORF">BDD43_1579</name>
</gene>
<dbReference type="PANTHER" id="PTHR12151">
    <property type="entry name" value="ELECTRON TRANSPORT PROTIN SCO1/SENC FAMILY MEMBER"/>
    <property type="match status" value="1"/>
</dbReference>
<accession>A0A495IXY2</accession>
<keyword evidence="4" id="KW-1015">Disulfide bond</keyword>
<dbReference type="SUPFAM" id="SSF52833">
    <property type="entry name" value="Thioredoxin-like"/>
    <property type="match status" value="1"/>
</dbReference>
<keyword evidence="3" id="KW-0479">Metal-binding</keyword>
<evidence type="ECO:0000256" key="4">
    <source>
        <dbReference type="PIRSR" id="PIRSR603782-2"/>
    </source>
</evidence>
<dbReference type="GO" id="GO:0046872">
    <property type="term" value="F:metal ion binding"/>
    <property type="evidence" value="ECO:0007669"/>
    <property type="project" value="UniProtKB-KW"/>
</dbReference>
<dbReference type="Pfam" id="PF02630">
    <property type="entry name" value="SCO1-SenC"/>
    <property type="match status" value="1"/>
</dbReference>